<reference evidence="8 9" key="1">
    <citation type="submission" date="2018-05" db="EMBL/GenBank/DDBJ databases">
        <title>Draft genome sequence of Scytalidium lignicola DSM 105466, a ubiquitous saprotrophic fungus.</title>
        <authorList>
            <person name="Buettner E."/>
            <person name="Gebauer A.M."/>
            <person name="Hofrichter M."/>
            <person name="Liers C."/>
            <person name="Kellner H."/>
        </authorList>
    </citation>
    <scope>NUCLEOTIDE SEQUENCE [LARGE SCALE GENOMIC DNA]</scope>
    <source>
        <strain evidence="8 9">DSM 105466</strain>
    </source>
</reference>
<dbReference type="PANTHER" id="PTHR23501">
    <property type="entry name" value="MAJOR FACILITATOR SUPERFAMILY"/>
    <property type="match status" value="1"/>
</dbReference>
<feature type="transmembrane region" description="Helical" evidence="7">
    <location>
        <begin position="201"/>
        <end position="220"/>
    </location>
</feature>
<keyword evidence="5 7" id="KW-0472">Membrane</keyword>
<evidence type="ECO:0000313" key="8">
    <source>
        <dbReference type="EMBL" id="RFU24443.1"/>
    </source>
</evidence>
<name>A0A3E2GUK9_SCYLI</name>
<feature type="transmembrane region" description="Helical" evidence="7">
    <location>
        <begin position="281"/>
        <end position="304"/>
    </location>
</feature>
<proteinExistence type="predicted"/>
<feature type="region of interest" description="Disordered" evidence="6">
    <location>
        <begin position="495"/>
        <end position="529"/>
    </location>
</feature>
<protein>
    <recommendedName>
        <fullName evidence="10">Major facilitator superfamily (MFS) profile domain-containing protein</fullName>
    </recommendedName>
</protein>
<dbReference type="SUPFAM" id="SSF103473">
    <property type="entry name" value="MFS general substrate transporter"/>
    <property type="match status" value="1"/>
</dbReference>
<dbReference type="Pfam" id="PF06609">
    <property type="entry name" value="TRI12"/>
    <property type="match status" value="1"/>
</dbReference>
<evidence type="ECO:0000256" key="6">
    <source>
        <dbReference type="SAM" id="MobiDB-lite"/>
    </source>
</evidence>
<organism evidence="8 9">
    <name type="scientific">Scytalidium lignicola</name>
    <name type="common">Hyphomycete</name>
    <dbReference type="NCBI Taxonomy" id="5539"/>
    <lineage>
        <taxon>Eukaryota</taxon>
        <taxon>Fungi</taxon>
        <taxon>Dikarya</taxon>
        <taxon>Ascomycota</taxon>
        <taxon>Pezizomycotina</taxon>
        <taxon>Leotiomycetes</taxon>
        <taxon>Leotiomycetes incertae sedis</taxon>
        <taxon>Scytalidium</taxon>
    </lineage>
</organism>
<sequence>MGSKEDADYALKRLEHEHADQGQLEDIAQSDALATDQSALSTRYWLSLPMLGAIFSIGMGTTSSYMGFSPPAAILTYINADIGPSNNSSLFSIIWSTCSAISILLFGRISDKFGRRWFVIGASIMGFIGGIIACTAQDMNTLIGANVLLGLSGGVHSCYGLLVGEICPNRYKLVGIAICVIPAILPTGFGGQPLSWSSARILGLLISGAVTLVCFVFWEIYSKTPNPLMPMHFFKDVRGFLCLVIIGSVAGTLYVSMSIIWPSQVVRIYGSTVTDWKTTAWLSTTIAFGIQGGIYILGSLFHIIKNIRWQLLVLMSISTAFCGALISCNRHNKGQSAAFSFLAAFPAGALELIPSVLVQMDSDDADLGTVFSVVFAMRTAIGSIMTTVFVAILSNKTPETMASIIPPRVLAAGLPSSSLTSLMAAIALDSPAAIAAVPGMTPVIELAVSNALSDAYAAAYAFVYYAAVAVGGAGLIAVLCMKDYDHELTSHVPRKIYPGGSASTKDERTDEESQAEEHATVSQEKALQG</sequence>
<comment type="caution">
    <text evidence="8">The sequence shown here is derived from an EMBL/GenBank/DDBJ whole genome shotgun (WGS) entry which is preliminary data.</text>
</comment>
<dbReference type="Gene3D" id="1.20.1250.20">
    <property type="entry name" value="MFS general substrate transporter like domains"/>
    <property type="match status" value="1"/>
</dbReference>
<feature type="transmembrane region" description="Helical" evidence="7">
    <location>
        <begin position="240"/>
        <end position="261"/>
    </location>
</feature>
<dbReference type="Pfam" id="PF00083">
    <property type="entry name" value="Sugar_tr"/>
    <property type="match status" value="1"/>
</dbReference>
<keyword evidence="2" id="KW-0813">Transport</keyword>
<gene>
    <name evidence="8" type="ORF">B7463_g11890</name>
</gene>
<dbReference type="PANTHER" id="PTHR23501:SF109">
    <property type="entry name" value="MAJOR FACILITATOR SUPERFAMILY (MFS) PROFILE DOMAIN-CONTAINING PROTEIN-RELATED"/>
    <property type="match status" value="1"/>
</dbReference>
<dbReference type="OMA" id="FYIYIIM"/>
<dbReference type="InterPro" id="IPR005828">
    <property type="entry name" value="MFS_sugar_transport-like"/>
</dbReference>
<evidence type="ECO:0000256" key="7">
    <source>
        <dbReference type="SAM" id="Phobius"/>
    </source>
</evidence>
<feature type="transmembrane region" description="Helical" evidence="7">
    <location>
        <begin position="339"/>
        <end position="358"/>
    </location>
</feature>
<dbReference type="Proteomes" id="UP000258309">
    <property type="component" value="Unassembled WGS sequence"/>
</dbReference>
<evidence type="ECO:0008006" key="10">
    <source>
        <dbReference type="Google" id="ProtNLM"/>
    </source>
</evidence>
<evidence type="ECO:0000256" key="4">
    <source>
        <dbReference type="ARBA" id="ARBA00022989"/>
    </source>
</evidence>
<evidence type="ECO:0000256" key="2">
    <source>
        <dbReference type="ARBA" id="ARBA00022448"/>
    </source>
</evidence>
<feature type="transmembrane region" description="Helical" evidence="7">
    <location>
        <begin position="462"/>
        <end position="481"/>
    </location>
</feature>
<dbReference type="EMBL" id="NCSJ02000446">
    <property type="protein sequence ID" value="RFU24443.1"/>
    <property type="molecule type" value="Genomic_DNA"/>
</dbReference>
<evidence type="ECO:0000256" key="1">
    <source>
        <dbReference type="ARBA" id="ARBA00004141"/>
    </source>
</evidence>
<dbReference type="InterPro" id="IPR010573">
    <property type="entry name" value="MFS_Str1/Tri12-like"/>
</dbReference>
<evidence type="ECO:0000256" key="3">
    <source>
        <dbReference type="ARBA" id="ARBA00022692"/>
    </source>
</evidence>
<feature type="transmembrane region" description="Helical" evidence="7">
    <location>
        <begin position="118"/>
        <end position="136"/>
    </location>
</feature>
<feature type="transmembrane region" description="Helical" evidence="7">
    <location>
        <begin position="171"/>
        <end position="189"/>
    </location>
</feature>
<feature type="compositionally biased region" description="Polar residues" evidence="6">
    <location>
        <begin position="520"/>
        <end position="529"/>
    </location>
</feature>
<feature type="transmembrane region" description="Helical" evidence="7">
    <location>
        <begin position="88"/>
        <end position="106"/>
    </location>
</feature>
<evidence type="ECO:0000313" key="9">
    <source>
        <dbReference type="Proteomes" id="UP000258309"/>
    </source>
</evidence>
<keyword evidence="4 7" id="KW-1133">Transmembrane helix</keyword>
<accession>A0A3E2GUK9</accession>
<dbReference type="InterPro" id="IPR036259">
    <property type="entry name" value="MFS_trans_sf"/>
</dbReference>
<feature type="transmembrane region" description="Helical" evidence="7">
    <location>
        <begin position="142"/>
        <end position="164"/>
    </location>
</feature>
<dbReference type="GO" id="GO:0022857">
    <property type="term" value="F:transmembrane transporter activity"/>
    <property type="evidence" value="ECO:0007669"/>
    <property type="project" value="InterPro"/>
</dbReference>
<feature type="transmembrane region" description="Helical" evidence="7">
    <location>
        <begin position="44"/>
        <end position="68"/>
    </location>
</feature>
<evidence type="ECO:0000256" key="5">
    <source>
        <dbReference type="ARBA" id="ARBA00023136"/>
    </source>
</evidence>
<feature type="transmembrane region" description="Helical" evidence="7">
    <location>
        <begin position="311"/>
        <end position="327"/>
    </location>
</feature>
<dbReference type="OrthoDB" id="4161376at2759"/>
<dbReference type="AlphaFoldDB" id="A0A3E2GUK9"/>
<dbReference type="GO" id="GO:0005886">
    <property type="term" value="C:plasma membrane"/>
    <property type="evidence" value="ECO:0007669"/>
    <property type="project" value="TreeGrafter"/>
</dbReference>
<feature type="non-terminal residue" evidence="8">
    <location>
        <position position="529"/>
    </location>
</feature>
<feature type="non-terminal residue" evidence="8">
    <location>
        <position position="1"/>
    </location>
</feature>
<feature type="transmembrane region" description="Helical" evidence="7">
    <location>
        <begin position="370"/>
        <end position="393"/>
    </location>
</feature>
<comment type="subcellular location">
    <subcellularLocation>
        <location evidence="1">Membrane</location>
        <topology evidence="1">Multi-pass membrane protein</topology>
    </subcellularLocation>
</comment>
<keyword evidence="3 7" id="KW-0812">Transmembrane</keyword>
<keyword evidence="9" id="KW-1185">Reference proteome</keyword>